<comment type="caution">
    <text evidence="2">The sequence shown here is derived from an EMBL/GenBank/DDBJ whole genome shotgun (WGS) entry which is preliminary data.</text>
</comment>
<dbReference type="Proteomes" id="UP000269352">
    <property type="component" value="Unassembled WGS sequence"/>
</dbReference>
<name>A0A388TB70_TERA1</name>
<keyword evidence="3" id="KW-1185">Reference proteome</keyword>
<accession>A0A388TB70</accession>
<dbReference type="InterPro" id="IPR036736">
    <property type="entry name" value="ACP-like_sf"/>
</dbReference>
<dbReference type="SUPFAM" id="SSF47336">
    <property type="entry name" value="ACP-like"/>
    <property type="match status" value="1"/>
</dbReference>
<dbReference type="InterPro" id="IPR009081">
    <property type="entry name" value="PP-bd_ACP"/>
</dbReference>
<feature type="domain" description="Carrier" evidence="1">
    <location>
        <begin position="1"/>
        <end position="79"/>
    </location>
</feature>
<evidence type="ECO:0000259" key="1">
    <source>
        <dbReference type="PROSITE" id="PS50075"/>
    </source>
</evidence>
<dbReference type="Gene3D" id="1.10.1200.10">
    <property type="entry name" value="ACP-like"/>
    <property type="match status" value="1"/>
</dbReference>
<gene>
    <name evidence="2" type="ORF">NO1_0952</name>
</gene>
<evidence type="ECO:0000313" key="2">
    <source>
        <dbReference type="EMBL" id="GBR73608.1"/>
    </source>
</evidence>
<evidence type="ECO:0000313" key="3">
    <source>
        <dbReference type="Proteomes" id="UP000269352"/>
    </source>
</evidence>
<dbReference type="Pfam" id="PF00550">
    <property type="entry name" value="PP-binding"/>
    <property type="match status" value="1"/>
</dbReference>
<dbReference type="AlphaFoldDB" id="A0A388TB70"/>
<dbReference type="EMBL" id="BGZN01000014">
    <property type="protein sequence ID" value="GBR73608.1"/>
    <property type="molecule type" value="Genomic_DNA"/>
</dbReference>
<sequence>MSLNETIQKTIKEHFAAFYKKPIAPGDNLFAKGVLDSMGIVGLITYIEEKLQVAFEPEDITEENFATIETIAVLVQQKIK</sequence>
<reference evidence="2 3" key="1">
    <citation type="journal article" date="2019" name="ISME J.">
        <title>Genome analyses of uncultured TG2/ZB3 bacteria in 'Margulisbacteria' specifically attached to ectosymbiotic spirochetes of protists in the termite gut.</title>
        <authorList>
            <person name="Utami Y.D."/>
            <person name="Kuwahara H."/>
            <person name="Igai K."/>
            <person name="Murakami T."/>
            <person name="Sugaya K."/>
            <person name="Morikawa T."/>
            <person name="Nagura Y."/>
            <person name="Yuki M."/>
            <person name="Deevong P."/>
            <person name="Inoue T."/>
            <person name="Kihara K."/>
            <person name="Lo N."/>
            <person name="Yamada A."/>
            <person name="Ohkuma M."/>
            <person name="Hongoh Y."/>
        </authorList>
    </citation>
    <scope>NUCLEOTIDE SEQUENCE [LARGE SCALE GENOMIC DNA]</scope>
    <source>
        <strain evidence="2">NkOx7-01</strain>
    </source>
</reference>
<protein>
    <submittedName>
        <fullName evidence="2">Acyl carrier protein</fullName>
    </submittedName>
</protein>
<organism evidence="2 3">
    <name type="scientific">Termititenax aidoneus</name>
    <dbReference type="NCBI Taxonomy" id="2218524"/>
    <lineage>
        <taxon>Bacteria</taxon>
        <taxon>Bacillati</taxon>
        <taxon>Candidatus Margulisiibacteriota</taxon>
        <taxon>Candidatus Termititenacia</taxon>
        <taxon>Candidatus Termititenacales</taxon>
        <taxon>Candidatus Termititenacaceae</taxon>
        <taxon>Candidatus Termititenax</taxon>
    </lineage>
</organism>
<proteinExistence type="predicted"/>
<dbReference type="PROSITE" id="PS50075">
    <property type="entry name" value="CARRIER"/>
    <property type="match status" value="1"/>
</dbReference>